<dbReference type="InterPro" id="IPR051201">
    <property type="entry name" value="Chloro_Bact_Ser_Proteases"/>
</dbReference>
<dbReference type="InterPro" id="IPR009003">
    <property type="entry name" value="Peptidase_S1_PA"/>
</dbReference>
<feature type="chain" id="PRO_5003897094" evidence="4">
    <location>
        <begin position="23"/>
        <end position="256"/>
    </location>
</feature>
<dbReference type="OrthoDB" id="212300at2"/>
<comment type="similarity">
    <text evidence="1">Belongs to the peptidase S1C family.</text>
</comment>
<evidence type="ECO:0000256" key="4">
    <source>
        <dbReference type="SAM" id="SignalP"/>
    </source>
</evidence>
<gene>
    <name evidence="5" type="ORF">GLIP_0199</name>
</gene>
<dbReference type="PANTHER" id="PTHR43343">
    <property type="entry name" value="PEPTIDASE S12"/>
    <property type="match status" value="1"/>
</dbReference>
<dbReference type="AlphaFoldDB" id="K6Y895"/>
<keyword evidence="4" id="KW-0732">Signal</keyword>
<protein>
    <submittedName>
        <fullName evidence="5">Peptidase S1/S6, chymotrypsin/Hap</fullName>
    </submittedName>
</protein>
<reference evidence="5 6" key="1">
    <citation type="journal article" date="2017" name="Antonie Van Leeuwenhoek">
        <title>Rhizobium rhizosphaerae sp. nov., a novel species isolated from rice rhizosphere.</title>
        <authorList>
            <person name="Zhao J.J."/>
            <person name="Zhang J."/>
            <person name="Zhang R.J."/>
            <person name="Zhang C.W."/>
            <person name="Yin H.Q."/>
            <person name="Zhang X.X."/>
        </authorList>
    </citation>
    <scope>NUCLEOTIDE SEQUENCE [LARGE SCALE GENOMIC DNA]</scope>
    <source>
        <strain evidence="5 6">E3</strain>
    </source>
</reference>
<dbReference type="Pfam" id="PF13365">
    <property type="entry name" value="Trypsin_2"/>
    <property type="match status" value="1"/>
</dbReference>
<dbReference type="EMBL" id="BAEN01000008">
    <property type="protein sequence ID" value="GAC12853.1"/>
    <property type="molecule type" value="Genomic_DNA"/>
</dbReference>
<organism evidence="5 6">
    <name type="scientific">Aliiglaciecola lipolytica E3</name>
    <dbReference type="NCBI Taxonomy" id="1127673"/>
    <lineage>
        <taxon>Bacteria</taxon>
        <taxon>Pseudomonadati</taxon>
        <taxon>Pseudomonadota</taxon>
        <taxon>Gammaproteobacteria</taxon>
        <taxon>Alteromonadales</taxon>
        <taxon>Alteromonadaceae</taxon>
        <taxon>Aliiglaciecola</taxon>
    </lineage>
</organism>
<keyword evidence="2" id="KW-0645">Protease</keyword>
<dbReference type="PANTHER" id="PTHR43343:SF3">
    <property type="entry name" value="PROTEASE DO-LIKE 8, CHLOROPLASTIC"/>
    <property type="match status" value="1"/>
</dbReference>
<dbReference type="STRING" id="1127673.GLIP_0199"/>
<evidence type="ECO:0000256" key="2">
    <source>
        <dbReference type="ARBA" id="ARBA00022670"/>
    </source>
</evidence>
<feature type="signal peptide" evidence="4">
    <location>
        <begin position="1"/>
        <end position="22"/>
    </location>
</feature>
<keyword evidence="3" id="KW-0378">Hydrolase</keyword>
<proteinExistence type="inferred from homology"/>
<dbReference type="Proteomes" id="UP000006334">
    <property type="component" value="Unassembled WGS sequence"/>
</dbReference>
<dbReference type="GO" id="GO:0006508">
    <property type="term" value="P:proteolysis"/>
    <property type="evidence" value="ECO:0007669"/>
    <property type="project" value="UniProtKB-KW"/>
</dbReference>
<dbReference type="Gene3D" id="2.40.10.10">
    <property type="entry name" value="Trypsin-like serine proteases"/>
    <property type="match status" value="2"/>
</dbReference>
<dbReference type="SUPFAM" id="SSF50494">
    <property type="entry name" value="Trypsin-like serine proteases"/>
    <property type="match status" value="1"/>
</dbReference>
<name>K6Y895_9ALTE</name>
<evidence type="ECO:0000313" key="6">
    <source>
        <dbReference type="Proteomes" id="UP000006334"/>
    </source>
</evidence>
<accession>K6Y895</accession>
<dbReference type="eggNOG" id="COG0265">
    <property type="taxonomic scope" value="Bacteria"/>
</dbReference>
<keyword evidence="6" id="KW-1185">Reference proteome</keyword>
<dbReference type="GO" id="GO:0008233">
    <property type="term" value="F:peptidase activity"/>
    <property type="evidence" value="ECO:0007669"/>
    <property type="project" value="UniProtKB-KW"/>
</dbReference>
<dbReference type="RefSeq" id="WP_008842673.1">
    <property type="nucleotide sequence ID" value="NZ_BAEN01000008.1"/>
</dbReference>
<evidence type="ECO:0000313" key="5">
    <source>
        <dbReference type="EMBL" id="GAC12853.1"/>
    </source>
</evidence>
<sequence length="256" mass="27948">MFTLFKYIFAAVLCGFTFTANAHNIVNIVKQAKESVVGIGVFDPIKAPQSSLHGTGFVVGNGQYIITNHHVISQPLDENSKQRRVVFTGTGRYPQTFDAHIVKIDEMHDLALLRISKKLKPFKLANSNLIPDGTEVAFTGYPIGAVLGLYPATHRGIISAATPVIIPTSHSSQLDVQTLKRLRDPYMVYQMDATAYPGNSGSAVYEVETGQVVAVINKVFVKKTKEAVLADPSGITYSIPVKYVRQLLVSANIDID</sequence>
<dbReference type="InterPro" id="IPR043504">
    <property type="entry name" value="Peptidase_S1_PA_chymotrypsin"/>
</dbReference>
<evidence type="ECO:0000256" key="1">
    <source>
        <dbReference type="ARBA" id="ARBA00010541"/>
    </source>
</evidence>
<comment type="caution">
    <text evidence="5">The sequence shown here is derived from an EMBL/GenBank/DDBJ whole genome shotgun (WGS) entry which is preliminary data.</text>
</comment>
<evidence type="ECO:0000256" key="3">
    <source>
        <dbReference type="ARBA" id="ARBA00022801"/>
    </source>
</evidence>